<sequence length="60" mass="6554">MSSPCGQACCWRRGAALLRPRAVLQPSEPPFHSPICGSPEIVEGSLCRFRRDVGFPDLVV</sequence>
<comment type="caution">
    <text evidence="1">The sequence shown here is derived from an EMBL/GenBank/DDBJ whole genome shotgun (WGS) entry which is preliminary data.</text>
</comment>
<evidence type="ECO:0000313" key="1">
    <source>
        <dbReference type="EMBL" id="TDK88151.1"/>
    </source>
</evidence>
<dbReference type="EMBL" id="SDLO01000011">
    <property type="protein sequence ID" value="TDK88151.1"/>
    <property type="molecule type" value="Genomic_DNA"/>
</dbReference>
<protein>
    <submittedName>
        <fullName evidence="1">Uncharacterized protein</fullName>
    </submittedName>
</protein>
<evidence type="ECO:0000313" key="2">
    <source>
        <dbReference type="Proteomes" id="UP000294929"/>
    </source>
</evidence>
<reference evidence="1 2" key="1">
    <citation type="submission" date="2019-01" db="EMBL/GenBank/DDBJ databases">
        <title>High-quality-draft genome sequences of five non-tuberculosis mycobacteriaceae isolated from a nosocomial environment.</title>
        <authorList>
            <person name="Tiago I."/>
            <person name="Alarico S."/>
            <person name="Pereira S.G."/>
            <person name="Coelho C."/>
            <person name="Maranha A."/>
            <person name="Empadinhas N."/>
        </authorList>
    </citation>
    <scope>NUCLEOTIDE SEQUENCE [LARGE SCALE GENOMIC DNA]</scope>
    <source>
        <strain evidence="1 2">24AIII</strain>
    </source>
</reference>
<accession>A0A4R5WEB9</accession>
<name>A0A4R5WEB9_MYCMU</name>
<dbReference type="AlphaFoldDB" id="A0A4R5WEB9"/>
<dbReference type="Proteomes" id="UP000294929">
    <property type="component" value="Unassembled WGS sequence"/>
</dbReference>
<organism evidence="1 2">
    <name type="scientific">Mycolicibacterium mucogenicum</name>
    <name type="common">Mycobacterium mucogenicum</name>
    <dbReference type="NCBI Taxonomy" id="56689"/>
    <lineage>
        <taxon>Bacteria</taxon>
        <taxon>Bacillati</taxon>
        <taxon>Actinomycetota</taxon>
        <taxon>Actinomycetes</taxon>
        <taxon>Mycobacteriales</taxon>
        <taxon>Mycobacteriaceae</taxon>
        <taxon>Mycolicibacterium</taxon>
    </lineage>
</organism>
<gene>
    <name evidence="1" type="ORF">EUA03_15080</name>
</gene>
<proteinExistence type="predicted"/>
<feature type="non-terminal residue" evidence="1">
    <location>
        <position position="60"/>
    </location>
</feature>